<name>A0A917H5E2_9MICC</name>
<gene>
    <name evidence="1" type="ORF">GCM10011374_35400</name>
</gene>
<dbReference type="AlphaFoldDB" id="A0A917H5E2"/>
<evidence type="ECO:0008006" key="3">
    <source>
        <dbReference type="Google" id="ProtNLM"/>
    </source>
</evidence>
<comment type="caution">
    <text evidence="1">The sequence shown here is derived from an EMBL/GenBank/DDBJ whole genome shotgun (WGS) entry which is preliminary data.</text>
</comment>
<keyword evidence="2" id="KW-1185">Reference proteome</keyword>
<evidence type="ECO:0000313" key="1">
    <source>
        <dbReference type="EMBL" id="GGG68011.1"/>
    </source>
</evidence>
<organism evidence="1 2">
    <name type="scientific">Kocuria dechangensis</name>
    <dbReference type="NCBI Taxonomy" id="1176249"/>
    <lineage>
        <taxon>Bacteria</taxon>
        <taxon>Bacillati</taxon>
        <taxon>Actinomycetota</taxon>
        <taxon>Actinomycetes</taxon>
        <taxon>Micrococcales</taxon>
        <taxon>Micrococcaceae</taxon>
        <taxon>Kocuria</taxon>
    </lineage>
</organism>
<dbReference type="RefSeq" id="WP_188539632.1">
    <property type="nucleotide sequence ID" value="NZ_BMEQ01000029.1"/>
</dbReference>
<reference evidence="1" key="1">
    <citation type="journal article" date="2014" name="Int. J. Syst. Evol. Microbiol.">
        <title>Complete genome sequence of Corynebacterium casei LMG S-19264T (=DSM 44701T), isolated from a smear-ripened cheese.</title>
        <authorList>
            <consortium name="US DOE Joint Genome Institute (JGI-PGF)"/>
            <person name="Walter F."/>
            <person name="Albersmeier A."/>
            <person name="Kalinowski J."/>
            <person name="Ruckert C."/>
        </authorList>
    </citation>
    <scope>NUCLEOTIDE SEQUENCE</scope>
    <source>
        <strain evidence="1">CGMCC 1.12187</strain>
    </source>
</reference>
<dbReference type="Proteomes" id="UP000638848">
    <property type="component" value="Unassembled WGS sequence"/>
</dbReference>
<reference evidence="1" key="2">
    <citation type="submission" date="2020-09" db="EMBL/GenBank/DDBJ databases">
        <authorList>
            <person name="Sun Q."/>
            <person name="Zhou Y."/>
        </authorList>
    </citation>
    <scope>NUCLEOTIDE SEQUENCE</scope>
    <source>
        <strain evidence="1">CGMCC 1.12187</strain>
    </source>
</reference>
<sequence length="70" mass="7563">MNPNECPMCDAGVIARYRVNATGETIQVCNECDSVWEATDELPAPATTTVEQLLAVRGLPLLWSQLSAVV</sequence>
<evidence type="ECO:0000313" key="2">
    <source>
        <dbReference type="Proteomes" id="UP000638848"/>
    </source>
</evidence>
<proteinExistence type="predicted"/>
<protein>
    <recommendedName>
        <fullName evidence="3">Transcription factor zinc-finger domain-containing protein</fullName>
    </recommendedName>
</protein>
<dbReference type="EMBL" id="BMEQ01000029">
    <property type="protein sequence ID" value="GGG68011.1"/>
    <property type="molecule type" value="Genomic_DNA"/>
</dbReference>
<accession>A0A917H5E2</accession>